<organism evidence="1 2">
    <name type="scientific">Sphingomonas paeninsulae</name>
    <dbReference type="NCBI Taxonomy" id="2319844"/>
    <lineage>
        <taxon>Bacteria</taxon>
        <taxon>Pseudomonadati</taxon>
        <taxon>Pseudomonadota</taxon>
        <taxon>Alphaproteobacteria</taxon>
        <taxon>Sphingomonadales</taxon>
        <taxon>Sphingomonadaceae</taxon>
        <taxon>Sphingomonas</taxon>
    </lineage>
</organism>
<dbReference type="EMBL" id="CP032829">
    <property type="protein sequence ID" value="AYJ87289.1"/>
    <property type="molecule type" value="Genomic_DNA"/>
</dbReference>
<accession>A0A494TCS0</accession>
<evidence type="ECO:0000313" key="2">
    <source>
        <dbReference type="Proteomes" id="UP000276254"/>
    </source>
</evidence>
<gene>
    <name evidence="1" type="ORF">D3Y57_16795</name>
</gene>
<evidence type="ECO:0000313" key="1">
    <source>
        <dbReference type="EMBL" id="AYJ87289.1"/>
    </source>
</evidence>
<dbReference type="AlphaFoldDB" id="A0A494TCS0"/>
<keyword evidence="2" id="KW-1185">Reference proteome</keyword>
<sequence>MTATIHTLKSLRRNAPQQDLHTEALRLPVAPPYKFQTPYNPAAYPSDALTALRVQAGSLADAAVEEAKWSAIGLWLSCIPAPSQLTNPLEVAQATYRFCREARRMAANWPSLSGRPYSSLLHGYSAATVEAAWDVCAETLKDWERSRSPRFAGAIRRVSNYLRSVFPTKSVLAAVRV</sequence>
<dbReference type="Proteomes" id="UP000276254">
    <property type="component" value="Chromosome"/>
</dbReference>
<name>A0A494TCS0_SPHPE</name>
<dbReference type="KEGG" id="spha:D3Y57_16795"/>
<protein>
    <submittedName>
        <fullName evidence="1">Uncharacterized protein</fullName>
    </submittedName>
</protein>
<reference evidence="1 2" key="1">
    <citation type="submission" date="2018-09" db="EMBL/GenBank/DDBJ databases">
        <title>Sphingomonas peninsula sp. nov., isolated from fildes peninsula, Antarctic soil.</title>
        <authorList>
            <person name="Yingchao G."/>
        </authorList>
    </citation>
    <scope>NUCLEOTIDE SEQUENCE [LARGE SCALE GENOMIC DNA]</scope>
    <source>
        <strain evidence="1 2">YZ-8</strain>
    </source>
</reference>
<proteinExistence type="predicted"/>